<proteinExistence type="predicted"/>
<evidence type="ECO:0000313" key="2">
    <source>
        <dbReference type="Proteomes" id="UP000034799"/>
    </source>
</evidence>
<evidence type="ECO:0000313" key="1">
    <source>
        <dbReference type="EMBL" id="KKR06472.1"/>
    </source>
</evidence>
<accession>A0A0G0QXU8</accession>
<gene>
    <name evidence="1" type="ORF">UT34_C0001G0513</name>
</gene>
<dbReference type="STRING" id="1619100.UT34_C0001G0513"/>
<protein>
    <submittedName>
        <fullName evidence="1">Uncharacterized protein</fullName>
    </submittedName>
</protein>
<dbReference type="AlphaFoldDB" id="A0A0G0QXU8"/>
<organism evidence="1 2">
    <name type="scientific">candidate division WS6 bacterium GW2011_GWF2_39_15</name>
    <dbReference type="NCBI Taxonomy" id="1619100"/>
    <lineage>
        <taxon>Bacteria</taxon>
        <taxon>Candidatus Dojkabacteria</taxon>
    </lineage>
</organism>
<name>A0A0G0QXU8_9BACT</name>
<reference evidence="1 2" key="1">
    <citation type="journal article" date="2015" name="Nature">
        <title>rRNA introns, odd ribosomes, and small enigmatic genomes across a large radiation of phyla.</title>
        <authorList>
            <person name="Brown C.T."/>
            <person name="Hug L.A."/>
            <person name="Thomas B.C."/>
            <person name="Sharon I."/>
            <person name="Castelle C.J."/>
            <person name="Singh A."/>
            <person name="Wilkins M.J."/>
            <person name="Williams K.H."/>
            <person name="Banfield J.F."/>
        </authorList>
    </citation>
    <scope>NUCLEOTIDE SEQUENCE [LARGE SCALE GENOMIC DNA]</scope>
</reference>
<sequence length="168" mass="18568">MNFENNEREGLYRQCISLVETYEGPDGAKARGGIIRNGIFIPLFYRTIQDRVPYVDALRNQRKGNPDEILSAFQGIIGGGIKKGYLISRDHNGIFIVNEGNISKRKGETPKQVHLFVSASDMPSGGVVEQFVTPKGVLLSHLVLFTFELEGYTMIDTGLEGGDYLGVV</sequence>
<dbReference type="Proteomes" id="UP000034799">
    <property type="component" value="Unassembled WGS sequence"/>
</dbReference>
<dbReference type="EMBL" id="LBWK01000001">
    <property type="protein sequence ID" value="KKR06472.1"/>
    <property type="molecule type" value="Genomic_DNA"/>
</dbReference>
<comment type="caution">
    <text evidence="1">The sequence shown here is derived from an EMBL/GenBank/DDBJ whole genome shotgun (WGS) entry which is preliminary data.</text>
</comment>